<evidence type="ECO:0000256" key="1">
    <source>
        <dbReference type="ARBA" id="ARBA00022801"/>
    </source>
</evidence>
<dbReference type="SMART" id="SM00646">
    <property type="entry name" value="Ami_3"/>
    <property type="match status" value="1"/>
</dbReference>
<dbReference type="KEGG" id="lle:AYR59_05190"/>
<dbReference type="SUPFAM" id="SSF53187">
    <property type="entry name" value="Zn-dependent exopeptidases"/>
    <property type="match status" value="1"/>
</dbReference>
<dbReference type="Gene3D" id="3.40.630.40">
    <property type="entry name" value="Zn-dependent exopeptidases"/>
    <property type="match status" value="1"/>
</dbReference>
<dbReference type="GO" id="GO:0008745">
    <property type="term" value="F:N-acetylmuramoyl-L-alanine amidase activity"/>
    <property type="evidence" value="ECO:0007669"/>
    <property type="project" value="InterPro"/>
</dbReference>
<dbReference type="Pfam" id="PF01520">
    <property type="entry name" value="Amidase_3"/>
    <property type="match status" value="1"/>
</dbReference>
<feature type="transmembrane region" description="Helical" evidence="3">
    <location>
        <begin position="12"/>
        <end position="30"/>
    </location>
</feature>
<dbReference type="InterPro" id="IPR002508">
    <property type="entry name" value="MurNAc-LAA_cat"/>
</dbReference>
<dbReference type="Gene3D" id="2.30.30.40">
    <property type="entry name" value="SH3 Domains"/>
    <property type="match status" value="1"/>
</dbReference>
<evidence type="ECO:0000313" key="6">
    <source>
        <dbReference type="EMBL" id="ANZ59448.1"/>
    </source>
</evidence>
<keyword evidence="3" id="KW-0812">Transmembrane</keyword>
<dbReference type="GO" id="GO:0030288">
    <property type="term" value="C:outer membrane-bounded periplasmic space"/>
    <property type="evidence" value="ECO:0007669"/>
    <property type="project" value="TreeGrafter"/>
</dbReference>
<dbReference type="PANTHER" id="PTHR30404:SF0">
    <property type="entry name" value="N-ACETYLMURAMOYL-L-ALANINE AMIDASE AMIC"/>
    <property type="match status" value="1"/>
</dbReference>
<gene>
    <name evidence="6" type="ORF">AYR59_05190</name>
</gene>
<keyword evidence="2" id="KW-0961">Cell wall biogenesis/degradation</keyword>
<dbReference type="EMBL" id="CP014907">
    <property type="protein sequence ID" value="ANZ59448.1"/>
    <property type="molecule type" value="Genomic_DNA"/>
</dbReference>
<keyword evidence="3" id="KW-1133">Transmembrane helix</keyword>
<dbReference type="GO" id="GO:0071555">
    <property type="term" value="P:cell wall organization"/>
    <property type="evidence" value="ECO:0007669"/>
    <property type="project" value="UniProtKB-KW"/>
</dbReference>
<keyword evidence="3" id="KW-0472">Membrane</keyword>
<evidence type="ECO:0000313" key="7">
    <source>
        <dbReference type="Proteomes" id="UP000093346"/>
    </source>
</evidence>
<evidence type="ECO:0000256" key="2">
    <source>
        <dbReference type="ARBA" id="ARBA00023316"/>
    </source>
</evidence>
<dbReference type="SMART" id="SM00287">
    <property type="entry name" value="SH3b"/>
    <property type="match status" value="1"/>
</dbReference>
<name>A0AB33BIN9_9LACO</name>
<reference evidence="6 7" key="1">
    <citation type="submission" date="2016-03" db="EMBL/GenBank/DDBJ databases">
        <title>Pediococcus and Lactobacillus from brewery environment - whole genome sequencing and assembly.</title>
        <authorList>
            <person name="Behr J."/>
            <person name="Geissler A.J."/>
            <person name="Vogel R.F."/>
        </authorList>
    </citation>
    <scope>NUCLEOTIDE SEQUENCE [LARGE SCALE GENOMIC DNA]</scope>
    <source>
        <strain evidence="6 7">TMW 1.481</strain>
    </source>
</reference>
<dbReference type="InterPro" id="IPR050695">
    <property type="entry name" value="N-acetylmuramoyl_amidase_3"/>
</dbReference>
<evidence type="ECO:0000259" key="5">
    <source>
        <dbReference type="SMART" id="SM00646"/>
    </source>
</evidence>
<evidence type="ECO:0000256" key="3">
    <source>
        <dbReference type="SAM" id="Phobius"/>
    </source>
</evidence>
<sequence>MHMFNINKRGLTFTIITTLLTILILGILLLRNNVKVPCDNLQIKNGPNLSYKTIGIANHGEHVQILSHKDNWVRVVYNQNKIGWIPEWLLNNHNLKRANNLSEATIVLDPGHGGSDSGALSNNNKQEKAYTLKVAQKTANRLRNSGANVVMVRNSDKTVSLFKRPSFSTDNHANLFVSFHFDSSNDKNTASGFTSYYYHNGKSQKLATEINHNLNNLPLDNRGIMKGDFLVIRDVSVPSVLLEMGYINDDDDFKLIKNPNYQQRVSSDVTKGINQYINKNY</sequence>
<protein>
    <submittedName>
        <fullName evidence="6">N-acetylmuramoyl-L-alanine amidase</fullName>
    </submittedName>
</protein>
<proteinExistence type="predicted"/>
<feature type="domain" description="SH3b" evidence="4">
    <location>
        <begin position="31"/>
        <end position="93"/>
    </location>
</feature>
<accession>A0AB33BIN9</accession>
<organism evidence="6 7">
    <name type="scientific">Fructilactobacillus lindneri</name>
    <dbReference type="NCBI Taxonomy" id="53444"/>
    <lineage>
        <taxon>Bacteria</taxon>
        <taxon>Bacillati</taxon>
        <taxon>Bacillota</taxon>
        <taxon>Bacilli</taxon>
        <taxon>Lactobacillales</taxon>
        <taxon>Lactobacillaceae</taxon>
        <taxon>Fructilactobacillus</taxon>
    </lineage>
</organism>
<dbReference type="AlphaFoldDB" id="A0AB33BIN9"/>
<dbReference type="GO" id="GO:0009253">
    <property type="term" value="P:peptidoglycan catabolic process"/>
    <property type="evidence" value="ECO:0007669"/>
    <property type="project" value="InterPro"/>
</dbReference>
<dbReference type="CDD" id="cd02696">
    <property type="entry name" value="MurNAc-LAA"/>
    <property type="match status" value="1"/>
</dbReference>
<dbReference type="Pfam" id="PF08239">
    <property type="entry name" value="SH3_3"/>
    <property type="match status" value="1"/>
</dbReference>
<feature type="domain" description="MurNAc-LAA" evidence="5">
    <location>
        <begin position="165"/>
        <end position="274"/>
    </location>
</feature>
<evidence type="ECO:0000259" key="4">
    <source>
        <dbReference type="SMART" id="SM00287"/>
    </source>
</evidence>
<keyword evidence="1" id="KW-0378">Hydrolase</keyword>
<dbReference type="PANTHER" id="PTHR30404">
    <property type="entry name" value="N-ACETYLMURAMOYL-L-ALANINE AMIDASE"/>
    <property type="match status" value="1"/>
</dbReference>
<dbReference type="InterPro" id="IPR003646">
    <property type="entry name" value="SH3-like_bac-type"/>
</dbReference>
<dbReference type="Proteomes" id="UP000093346">
    <property type="component" value="Chromosome"/>
</dbReference>